<keyword evidence="1" id="KW-0812">Transmembrane</keyword>
<organism evidence="2 3">
    <name type="scientific">Olpidium bornovanus</name>
    <dbReference type="NCBI Taxonomy" id="278681"/>
    <lineage>
        <taxon>Eukaryota</taxon>
        <taxon>Fungi</taxon>
        <taxon>Fungi incertae sedis</taxon>
        <taxon>Olpidiomycota</taxon>
        <taxon>Olpidiomycotina</taxon>
        <taxon>Olpidiomycetes</taxon>
        <taxon>Olpidiales</taxon>
        <taxon>Olpidiaceae</taxon>
        <taxon>Olpidium</taxon>
    </lineage>
</organism>
<keyword evidence="3" id="KW-1185">Reference proteome</keyword>
<accession>A0A8H7ZLP2</accession>
<dbReference type="AlphaFoldDB" id="A0A8H7ZLP2"/>
<comment type="caution">
    <text evidence="2">The sequence shown here is derived from an EMBL/GenBank/DDBJ whole genome shotgun (WGS) entry which is preliminary data.</text>
</comment>
<name>A0A8H7ZLP2_9FUNG</name>
<gene>
    <name evidence="2" type="ORF">BJ554DRAFT_5161</name>
</gene>
<dbReference type="Proteomes" id="UP000673691">
    <property type="component" value="Unassembled WGS sequence"/>
</dbReference>
<reference evidence="2 3" key="1">
    <citation type="journal article" name="Sci. Rep.">
        <title>Genome-scale phylogenetic analyses confirm Olpidium as the closest living zoosporic fungus to the non-flagellated, terrestrial fungi.</title>
        <authorList>
            <person name="Chang Y."/>
            <person name="Rochon D."/>
            <person name="Sekimoto S."/>
            <person name="Wang Y."/>
            <person name="Chovatia M."/>
            <person name="Sandor L."/>
            <person name="Salamov A."/>
            <person name="Grigoriev I.V."/>
            <person name="Stajich J.E."/>
            <person name="Spatafora J.W."/>
        </authorList>
    </citation>
    <scope>NUCLEOTIDE SEQUENCE [LARGE SCALE GENOMIC DNA]</scope>
    <source>
        <strain evidence="2">S191</strain>
    </source>
</reference>
<protein>
    <submittedName>
        <fullName evidence="2">Uncharacterized protein</fullName>
    </submittedName>
</protein>
<dbReference type="EMBL" id="JAEFCI010013396">
    <property type="protein sequence ID" value="KAG5455431.1"/>
    <property type="molecule type" value="Genomic_DNA"/>
</dbReference>
<sequence>RTTTDVARKGPVPNSAFGGALWLLAACPCRAGITFCVSARLALLYHTYAPVAAMIGLVIVCQREAIPRVVSPANLEAVFANAVFPASVNSRRRRVNAFSRRFGPWLRMCPRTTTSLPEVDDLCWRSADAVFVAFERVSSQPLANFRIILRERKRDDKEYVLDDRGNWGTVLALQYQKALGGDLRDRTIRSPARTARNLPKEAG</sequence>
<evidence type="ECO:0000256" key="1">
    <source>
        <dbReference type="SAM" id="Phobius"/>
    </source>
</evidence>
<feature type="non-terminal residue" evidence="2">
    <location>
        <position position="1"/>
    </location>
</feature>
<feature type="non-terminal residue" evidence="2">
    <location>
        <position position="203"/>
    </location>
</feature>
<keyword evidence="1" id="KW-0472">Membrane</keyword>
<feature type="transmembrane region" description="Helical" evidence="1">
    <location>
        <begin position="41"/>
        <end position="61"/>
    </location>
</feature>
<evidence type="ECO:0000313" key="3">
    <source>
        <dbReference type="Proteomes" id="UP000673691"/>
    </source>
</evidence>
<proteinExistence type="predicted"/>
<evidence type="ECO:0000313" key="2">
    <source>
        <dbReference type="EMBL" id="KAG5455431.1"/>
    </source>
</evidence>
<keyword evidence="1" id="KW-1133">Transmembrane helix</keyword>